<feature type="transmembrane region" description="Helical" evidence="1">
    <location>
        <begin position="9"/>
        <end position="29"/>
    </location>
</feature>
<feature type="transmembrane region" description="Helical" evidence="1">
    <location>
        <begin position="68"/>
        <end position="85"/>
    </location>
</feature>
<dbReference type="AlphaFoldDB" id="A0A0H4A4R5"/>
<keyword evidence="1" id="KW-0472">Membrane</keyword>
<dbReference type="EMBL" id="KP795710">
    <property type="protein sequence ID" value="AKN40876.1"/>
    <property type="molecule type" value="Genomic_DNA"/>
</dbReference>
<feature type="transmembrane region" description="Helical" evidence="1">
    <location>
        <begin position="105"/>
        <end position="125"/>
    </location>
</feature>
<organism evidence="2">
    <name type="scientific">Vibrio sp. FF_273</name>
    <dbReference type="NCBI Taxonomy" id="1652830"/>
    <lineage>
        <taxon>Bacteria</taxon>
        <taxon>Pseudomonadati</taxon>
        <taxon>Pseudomonadota</taxon>
        <taxon>Gammaproteobacteria</taxon>
        <taxon>Vibrionales</taxon>
        <taxon>Vibrionaceae</taxon>
        <taxon>Vibrio</taxon>
    </lineage>
</organism>
<reference evidence="2" key="1">
    <citation type="journal article" date="2015" name="MBio">
        <title>Eco-Evolutionary Dynamics of Episomes among Ecologically Cohesive Bacterial Populations.</title>
        <authorList>
            <person name="Xue H."/>
            <person name="Cordero O.X."/>
            <person name="Camas F.M."/>
            <person name="Trimble W."/>
            <person name="Meyer F."/>
            <person name="Guglielmini J."/>
            <person name="Rocha E.P."/>
            <person name="Polz M.F."/>
        </authorList>
    </citation>
    <scope>NUCLEOTIDE SEQUENCE</scope>
    <source>
        <strain evidence="2">FF_273</strain>
    </source>
</reference>
<protein>
    <submittedName>
        <fullName evidence="2">Uncharacterized protein</fullName>
    </submittedName>
</protein>
<feature type="transmembrane region" description="Helical" evidence="1">
    <location>
        <begin position="35"/>
        <end position="56"/>
    </location>
</feature>
<accession>A0A0H4A4R5</accession>
<keyword evidence="1" id="KW-0812">Transmembrane</keyword>
<evidence type="ECO:0000256" key="1">
    <source>
        <dbReference type="SAM" id="Phobius"/>
    </source>
</evidence>
<sequence>MKNDELPKLLFIGVVLFIVFGIVFLSRWLDMPFDVIAKSLFFELFALMIAMFAIVLKIKMDISLQWSVPVFVAAVYMGLTPVINYNAVPFHSEAFRVDAEFYGQSWFHVMVVTSIVVIGYGLLWYKHKRFW</sequence>
<proteinExistence type="predicted"/>
<name>A0A0H4A4R5_9VIBR</name>
<evidence type="ECO:0000313" key="2">
    <source>
        <dbReference type="EMBL" id="AKN40876.1"/>
    </source>
</evidence>
<keyword evidence="1" id="KW-1133">Transmembrane helix</keyword>